<feature type="transmembrane region" description="Helical" evidence="8">
    <location>
        <begin position="209"/>
        <end position="227"/>
    </location>
</feature>
<evidence type="ECO:0000256" key="3">
    <source>
        <dbReference type="ARBA" id="ARBA00022448"/>
    </source>
</evidence>
<dbReference type="EMBL" id="JBHSDL010000014">
    <property type="protein sequence ID" value="MFC4375514.1"/>
    <property type="molecule type" value="Genomic_DNA"/>
</dbReference>
<feature type="transmembrane region" description="Helical" evidence="8">
    <location>
        <begin position="274"/>
        <end position="295"/>
    </location>
</feature>
<comment type="function">
    <text evidence="8">Uptake of L-lactate across the membrane. Can also transport D-lactate and glycolate.</text>
</comment>
<dbReference type="RefSeq" id="WP_378562345.1">
    <property type="nucleotide sequence ID" value="NZ_JBHSDL010000014.1"/>
</dbReference>
<feature type="transmembrane region" description="Helical" evidence="8">
    <location>
        <begin position="182"/>
        <end position="202"/>
    </location>
</feature>
<keyword evidence="3 8" id="KW-0813">Transport</keyword>
<dbReference type="PANTHER" id="PTHR30003">
    <property type="entry name" value="L-LACTATE PERMEASE"/>
    <property type="match status" value="1"/>
</dbReference>
<feature type="transmembrane region" description="Helical" evidence="8">
    <location>
        <begin position="468"/>
        <end position="489"/>
    </location>
</feature>
<dbReference type="InterPro" id="IPR003804">
    <property type="entry name" value="Lactate_perm"/>
</dbReference>
<keyword evidence="4 8" id="KW-1003">Cell membrane</keyword>
<keyword evidence="10" id="KW-1185">Reference proteome</keyword>
<evidence type="ECO:0000256" key="5">
    <source>
        <dbReference type="ARBA" id="ARBA00022692"/>
    </source>
</evidence>
<evidence type="ECO:0000256" key="4">
    <source>
        <dbReference type="ARBA" id="ARBA00022475"/>
    </source>
</evidence>
<feature type="transmembrane region" description="Helical" evidence="8">
    <location>
        <begin position="233"/>
        <end position="253"/>
    </location>
</feature>
<sequence length="490" mass="49237">MTAQLWIVAAPALVVVVGVLVLRRAAWQVAVAGMGAVTLLLVGLLGTRVLVEAVPGSFGAAVLLTADAGLVIVPGLLLNEIMKRTGAHAEIVGWIEGWPVSAGTAALILTTGFAPALESITGFGVSLLVTVPVLLQLLPRAKALTASLLSLTIMPWGTAGLATTVAADLSGLPVAEVGVRSALYSFAIFPIFAVLVACVVAAPAERRRVTTIGAGLGLLFSTTLLGMNAIALVPLAGVTAGVVTGVTGYLVLVGRRSMVTVGAPADHDVGGRAVPWRALGPFIAVVVSILVVRAVDAVTGWGSLVAVHVDRVSFEPLLSPGLALLVVALVAGSAVLDRSSVAGTALGSWQPLVALFGFAATAQLMNHSGAVGELAELVGRAGVTGFIVFVPLLAVLTGYLVGSNTGANALMVLAQHGIGAEFDAGAQAVALQNSGAGHALFASVPETLLVLAVAGSGTRQEETTLLRFGFKVLGVVLAVMFAGAAITVAV</sequence>
<reference evidence="10" key="1">
    <citation type="journal article" date="2019" name="Int. J. Syst. Evol. Microbiol.">
        <title>The Global Catalogue of Microorganisms (GCM) 10K type strain sequencing project: providing services to taxonomists for standard genome sequencing and annotation.</title>
        <authorList>
            <consortium name="The Broad Institute Genomics Platform"/>
            <consortium name="The Broad Institute Genome Sequencing Center for Infectious Disease"/>
            <person name="Wu L."/>
            <person name="Ma J."/>
        </authorList>
    </citation>
    <scope>NUCLEOTIDE SEQUENCE [LARGE SCALE GENOMIC DNA]</scope>
    <source>
        <strain evidence="10">IBRC-M 10490</strain>
    </source>
</reference>
<organism evidence="9 10">
    <name type="scientific">Nocardia halotolerans</name>
    <dbReference type="NCBI Taxonomy" id="1755878"/>
    <lineage>
        <taxon>Bacteria</taxon>
        <taxon>Bacillati</taxon>
        <taxon>Actinomycetota</taxon>
        <taxon>Actinomycetes</taxon>
        <taxon>Mycobacteriales</taxon>
        <taxon>Nocardiaceae</taxon>
        <taxon>Nocardia</taxon>
    </lineage>
</organism>
<evidence type="ECO:0000256" key="1">
    <source>
        <dbReference type="ARBA" id="ARBA00004651"/>
    </source>
</evidence>
<comment type="subcellular location">
    <subcellularLocation>
        <location evidence="1 8">Cell membrane</location>
        <topology evidence="1 8">Multi-pass membrane protein</topology>
    </subcellularLocation>
</comment>
<keyword evidence="6 8" id="KW-1133">Transmembrane helix</keyword>
<feature type="transmembrane region" description="Helical" evidence="8">
    <location>
        <begin position="348"/>
        <end position="365"/>
    </location>
</feature>
<evidence type="ECO:0000313" key="10">
    <source>
        <dbReference type="Proteomes" id="UP001595844"/>
    </source>
</evidence>
<feature type="transmembrane region" description="Helical" evidence="8">
    <location>
        <begin position="377"/>
        <end position="401"/>
    </location>
</feature>
<feature type="transmembrane region" description="Helical" evidence="8">
    <location>
        <begin position="143"/>
        <end position="162"/>
    </location>
</feature>
<protein>
    <recommendedName>
        <fullName evidence="8">L-lactate permease</fullName>
    </recommendedName>
</protein>
<keyword evidence="7 8" id="KW-0472">Membrane</keyword>
<evidence type="ECO:0000313" key="9">
    <source>
        <dbReference type="EMBL" id="MFC4375514.1"/>
    </source>
</evidence>
<evidence type="ECO:0000256" key="6">
    <source>
        <dbReference type="ARBA" id="ARBA00022989"/>
    </source>
</evidence>
<proteinExistence type="inferred from homology"/>
<comment type="similarity">
    <text evidence="2 8">Belongs to the lactate permease family.</text>
</comment>
<feature type="transmembrane region" description="Helical" evidence="8">
    <location>
        <begin position="91"/>
        <end position="114"/>
    </location>
</feature>
<dbReference type="PANTHER" id="PTHR30003:SF0">
    <property type="entry name" value="GLYCOLATE PERMEASE GLCA-RELATED"/>
    <property type="match status" value="1"/>
</dbReference>
<feature type="transmembrane region" description="Helical" evidence="8">
    <location>
        <begin position="120"/>
        <end position="138"/>
    </location>
</feature>
<feature type="transmembrane region" description="Helical" evidence="8">
    <location>
        <begin position="29"/>
        <end position="51"/>
    </location>
</feature>
<dbReference type="Proteomes" id="UP001595844">
    <property type="component" value="Unassembled WGS sequence"/>
</dbReference>
<feature type="transmembrane region" description="Helical" evidence="8">
    <location>
        <begin position="317"/>
        <end position="336"/>
    </location>
</feature>
<accession>A0ABV8VJ23</accession>
<evidence type="ECO:0000256" key="7">
    <source>
        <dbReference type="ARBA" id="ARBA00023136"/>
    </source>
</evidence>
<keyword evidence="5 8" id="KW-0812">Transmembrane</keyword>
<gene>
    <name evidence="9" type="ORF">ACFO5K_15535</name>
</gene>
<name>A0ABV8VJ23_9NOCA</name>
<evidence type="ECO:0000256" key="2">
    <source>
        <dbReference type="ARBA" id="ARBA00010100"/>
    </source>
</evidence>
<feature type="transmembrane region" description="Helical" evidence="8">
    <location>
        <begin position="57"/>
        <end position="79"/>
    </location>
</feature>
<comment type="caution">
    <text evidence="9">The sequence shown here is derived from an EMBL/GenBank/DDBJ whole genome shotgun (WGS) entry which is preliminary data.</text>
</comment>
<feature type="transmembrane region" description="Helical" evidence="8">
    <location>
        <begin position="6"/>
        <end position="22"/>
    </location>
</feature>
<evidence type="ECO:0000256" key="8">
    <source>
        <dbReference type="RuleBase" id="RU365092"/>
    </source>
</evidence>
<dbReference type="Pfam" id="PF02652">
    <property type="entry name" value="Lactate_perm"/>
    <property type="match status" value="1"/>
</dbReference>